<comment type="caution">
    <text evidence="1">The sequence shown here is derived from an EMBL/GenBank/DDBJ whole genome shotgun (WGS) entry which is preliminary data.</text>
</comment>
<evidence type="ECO:0000313" key="1">
    <source>
        <dbReference type="EMBL" id="MBM6758000.1"/>
    </source>
</evidence>
<dbReference type="PROSITE" id="PS51257">
    <property type="entry name" value="PROKAR_LIPOPROTEIN"/>
    <property type="match status" value="1"/>
</dbReference>
<dbReference type="EMBL" id="JACJJW010000008">
    <property type="protein sequence ID" value="MBM6758000.1"/>
    <property type="molecule type" value="Genomic_DNA"/>
</dbReference>
<sequence length="228" mass="25218">MKKNIVYILLGIFLLASCQQENEIPSGKGYLSVEGIKLQSQVVTEVTSRAVDESLRVDLYKGGQLVRPLTPEEMQNKIGLDPATDYMLKVYSANYGEESTWDNETKGEPVYYKEVPFEVIAGATTPLKVQVPMITFAVCLDMPAVTGDLLQRYTFTVASGGRSVTLQNGETAYFPYSDSFNYQLSITNLDGEVKEQPGSWGTEDGETVAQNTVYTVTYNWATQSLAVE</sequence>
<dbReference type="InterPro" id="IPR027840">
    <property type="entry name" value="DUF4493"/>
</dbReference>
<proteinExistence type="predicted"/>
<accession>A0ABS2ETL4</accession>
<dbReference type="Pfam" id="PF14900">
    <property type="entry name" value="DUF4493"/>
    <property type="match status" value="1"/>
</dbReference>
<dbReference type="RefSeq" id="WP_204475146.1">
    <property type="nucleotide sequence ID" value="NZ_JACJJW010000008.1"/>
</dbReference>
<reference evidence="1 2" key="1">
    <citation type="journal article" date="2021" name="Sci. Rep.">
        <title>The distribution of antibiotic resistance genes in chicken gut microbiota commensals.</title>
        <authorList>
            <person name="Juricova H."/>
            <person name="Matiasovicova J."/>
            <person name="Kubasova T."/>
            <person name="Cejkova D."/>
            <person name="Rychlik I."/>
        </authorList>
    </citation>
    <scope>NUCLEOTIDE SEQUENCE [LARGE SCALE GENOMIC DNA]</scope>
    <source>
        <strain evidence="1 2">An801</strain>
    </source>
</reference>
<organism evidence="1 2">
    <name type="scientific">Bacteroides mediterraneensis</name>
    <dbReference type="NCBI Taxonomy" id="1841856"/>
    <lineage>
        <taxon>Bacteria</taxon>
        <taxon>Pseudomonadati</taxon>
        <taxon>Bacteroidota</taxon>
        <taxon>Bacteroidia</taxon>
        <taxon>Bacteroidales</taxon>
        <taxon>Bacteroidaceae</taxon>
        <taxon>Bacteroides</taxon>
    </lineage>
</organism>
<protein>
    <submittedName>
        <fullName evidence="1">DUF4493 domain-containing protein</fullName>
    </submittedName>
</protein>
<keyword evidence="2" id="KW-1185">Reference proteome</keyword>
<gene>
    <name evidence="1" type="ORF">H6A31_04735</name>
</gene>
<name>A0ABS2ETL4_9BACE</name>
<evidence type="ECO:0000313" key="2">
    <source>
        <dbReference type="Proteomes" id="UP000703295"/>
    </source>
</evidence>
<dbReference type="Proteomes" id="UP000703295">
    <property type="component" value="Unassembled WGS sequence"/>
</dbReference>